<gene>
    <name evidence="2" type="ORF">SAMN05660895_1293</name>
</gene>
<feature type="signal peptide" evidence="1">
    <location>
        <begin position="1"/>
        <end position="29"/>
    </location>
</feature>
<dbReference type="SUPFAM" id="SSF51445">
    <property type="entry name" value="(Trans)glycosidases"/>
    <property type="match status" value="1"/>
</dbReference>
<keyword evidence="1" id="KW-0732">Signal</keyword>
<dbReference type="AlphaFoldDB" id="A0A1I7NC78"/>
<evidence type="ECO:0000313" key="2">
    <source>
        <dbReference type="EMBL" id="SFV32277.1"/>
    </source>
</evidence>
<reference evidence="3" key="1">
    <citation type="submission" date="2016-10" db="EMBL/GenBank/DDBJ databases">
        <authorList>
            <person name="Varghese N."/>
            <person name="Submissions S."/>
        </authorList>
    </citation>
    <scope>NUCLEOTIDE SEQUENCE [LARGE SCALE GENOMIC DNA]</scope>
    <source>
        <strain evidence="3">DSM 14807</strain>
    </source>
</reference>
<accession>A0A1I7NC78</accession>
<proteinExistence type="predicted"/>
<evidence type="ECO:0000256" key="1">
    <source>
        <dbReference type="SAM" id="SignalP"/>
    </source>
</evidence>
<dbReference type="Proteomes" id="UP000199537">
    <property type="component" value="Unassembled WGS sequence"/>
</dbReference>
<name>A0A1I7NC78_9BACT</name>
<feature type="chain" id="PRO_5011465452" evidence="1">
    <location>
        <begin position="30"/>
        <end position="695"/>
    </location>
</feature>
<evidence type="ECO:0000313" key="3">
    <source>
        <dbReference type="Proteomes" id="UP000199537"/>
    </source>
</evidence>
<organism evidence="2 3">
    <name type="scientific">Thermoflavifilum thermophilum</name>
    <dbReference type="NCBI Taxonomy" id="1393122"/>
    <lineage>
        <taxon>Bacteria</taxon>
        <taxon>Pseudomonadati</taxon>
        <taxon>Bacteroidota</taxon>
        <taxon>Chitinophagia</taxon>
        <taxon>Chitinophagales</taxon>
        <taxon>Chitinophagaceae</taxon>
        <taxon>Thermoflavifilum</taxon>
    </lineage>
</organism>
<sequence length="695" mass="81652">MQIHWNPCIFKLMKLTPAWKLWLMSLLLALPSCGQQQIVVHPFGYWYKGDTTFAEFTELDRDSTLYRLFDEQYLKPFNSDIPRSAPQVRYSPQKYYPLRGVLDLGGLYALSDMYYYDANGVDSFYIYYGEPDHWYLLLATTTDHYNQWIHLQIHIQTRYLYIVLTGQQSVVKEILLYGNLMGKRLSNRPLVRHEYAYPTIGEEMGIVSFNDFPYPPQFALGKWIRCYENMPWIDTAIFEHDINKIHFVFDRYSHYSHIVHYAFPDTQHLTYFEFPYNGLVNSGKIFQAHGQHKFLAIQGSLPINHWEDMPMDHVAHPQGSLSDPASYDRVARMAYLFGVVMGKGNATDPYHQINFPDSLHQQAYDAVEDGNERDADWIAHPMQADAYFAYATMFDDGNGAPPSSLLGVKNADPHMKHIMFGTYYMDSNFVKAFNYYMYYRRKDHKKFIDIYNFHHYAFIRNQHAVSPEQDSLRQKIKRYVDFIHNLDPGKEVWYTEWGYDRNRKSDLAVPVIPGVDSATLQAWWVIRAELAIAFTGVKVNTLFQMRNDGQQQDYDSSGIHRFNTTGVMDNYRRPDGVMNYSAYPVYYYLATFYQLMFHYRADAIIREHPGDSVWIYRFRNALHPDSVIYAIWCPTTENKIIHKFEFHLKPHTLIETVRLQDKSFTGERNMLQTDAHGKVSLRITENPLFVLTAEK</sequence>
<dbReference type="OrthoDB" id="177731at2"/>
<dbReference type="InterPro" id="IPR017853">
    <property type="entry name" value="GH"/>
</dbReference>
<dbReference type="EMBL" id="FPCJ01000001">
    <property type="protein sequence ID" value="SFV32277.1"/>
    <property type="molecule type" value="Genomic_DNA"/>
</dbReference>
<keyword evidence="3" id="KW-1185">Reference proteome</keyword>
<protein>
    <submittedName>
        <fullName evidence="2">Uncharacterized protein</fullName>
    </submittedName>
</protein>
<dbReference type="Gene3D" id="3.20.20.80">
    <property type="entry name" value="Glycosidases"/>
    <property type="match status" value="1"/>
</dbReference>
<dbReference type="STRING" id="1393122.SAMN05660895_1293"/>
<dbReference type="RefSeq" id="WP_092459080.1">
    <property type="nucleotide sequence ID" value="NZ_FPCJ01000001.1"/>
</dbReference>